<name>A0A9Q1KNG1_9CARY</name>
<organism evidence="1 2">
    <name type="scientific">Carnegiea gigantea</name>
    <dbReference type="NCBI Taxonomy" id="171969"/>
    <lineage>
        <taxon>Eukaryota</taxon>
        <taxon>Viridiplantae</taxon>
        <taxon>Streptophyta</taxon>
        <taxon>Embryophyta</taxon>
        <taxon>Tracheophyta</taxon>
        <taxon>Spermatophyta</taxon>
        <taxon>Magnoliopsida</taxon>
        <taxon>eudicotyledons</taxon>
        <taxon>Gunneridae</taxon>
        <taxon>Pentapetalae</taxon>
        <taxon>Caryophyllales</taxon>
        <taxon>Cactineae</taxon>
        <taxon>Cactaceae</taxon>
        <taxon>Cactoideae</taxon>
        <taxon>Echinocereeae</taxon>
        <taxon>Carnegiea</taxon>
    </lineage>
</organism>
<keyword evidence="2" id="KW-1185">Reference proteome</keyword>
<dbReference type="AlphaFoldDB" id="A0A9Q1KNG1"/>
<comment type="caution">
    <text evidence="1">The sequence shown here is derived from an EMBL/GenBank/DDBJ whole genome shotgun (WGS) entry which is preliminary data.</text>
</comment>
<proteinExistence type="predicted"/>
<accession>A0A9Q1KNG1</accession>
<reference evidence="1" key="1">
    <citation type="submission" date="2022-04" db="EMBL/GenBank/DDBJ databases">
        <title>Carnegiea gigantea Genome sequencing and assembly v2.</title>
        <authorList>
            <person name="Copetti D."/>
            <person name="Sanderson M.J."/>
            <person name="Burquez A."/>
            <person name="Wojciechowski M.F."/>
        </authorList>
    </citation>
    <scope>NUCLEOTIDE SEQUENCE</scope>
    <source>
        <strain evidence="1">SGP5-SGP5p</strain>
        <tissue evidence="1">Aerial part</tissue>
    </source>
</reference>
<gene>
    <name evidence="1" type="ORF">Cgig2_015941</name>
</gene>
<dbReference type="EMBL" id="JAKOGI010000058">
    <property type="protein sequence ID" value="KAJ8446170.1"/>
    <property type="molecule type" value="Genomic_DNA"/>
</dbReference>
<dbReference type="Proteomes" id="UP001153076">
    <property type="component" value="Unassembled WGS sequence"/>
</dbReference>
<evidence type="ECO:0000313" key="2">
    <source>
        <dbReference type="Proteomes" id="UP001153076"/>
    </source>
</evidence>
<sequence>MERGVYQGDERGRCQGTNLLEDRRGFSRELAGGSNALETVLNSGLLSNSNEYSIVQKQVEGRDDDGLDLGWVDPDPFIEHSLEVEVDVEVEARAKELEVGVRVGIGLEVEVEAQAKDVEVGVGFGVEVEARAKDVGVGVEAVVKNAALKLGRDLLGVTVSRDTKLPVEPPPFVLSNRTFSTYLEQTRCCQLNPQLILLKSYIHIVSSQKTAYE</sequence>
<protein>
    <submittedName>
        <fullName evidence="1">Uncharacterized protein</fullName>
    </submittedName>
</protein>
<evidence type="ECO:0000313" key="1">
    <source>
        <dbReference type="EMBL" id="KAJ8446170.1"/>
    </source>
</evidence>